<dbReference type="AlphaFoldDB" id="A0A177ZJR8"/>
<keyword evidence="6 7" id="KW-0472">Membrane</keyword>
<dbReference type="InterPro" id="IPR000515">
    <property type="entry name" value="MetI-like"/>
</dbReference>
<dbReference type="Gene3D" id="1.10.3720.10">
    <property type="entry name" value="MetI-like"/>
    <property type="match status" value="1"/>
</dbReference>
<dbReference type="GO" id="GO:0055085">
    <property type="term" value="P:transmembrane transport"/>
    <property type="evidence" value="ECO:0007669"/>
    <property type="project" value="InterPro"/>
</dbReference>
<organism evidence="9 10">
    <name type="scientific">Lederbergia galactosidilytica</name>
    <dbReference type="NCBI Taxonomy" id="217031"/>
    <lineage>
        <taxon>Bacteria</taxon>
        <taxon>Bacillati</taxon>
        <taxon>Bacillota</taxon>
        <taxon>Bacilli</taxon>
        <taxon>Bacillales</taxon>
        <taxon>Bacillaceae</taxon>
        <taxon>Lederbergia</taxon>
    </lineage>
</organism>
<dbReference type="Proteomes" id="UP000077881">
    <property type="component" value="Unassembled WGS sequence"/>
</dbReference>
<dbReference type="PANTHER" id="PTHR30193">
    <property type="entry name" value="ABC TRANSPORTER PERMEASE PROTEIN"/>
    <property type="match status" value="1"/>
</dbReference>
<keyword evidence="10" id="KW-1185">Reference proteome</keyword>
<dbReference type="InterPro" id="IPR051393">
    <property type="entry name" value="ABC_transporter_permease"/>
</dbReference>
<feature type="transmembrane region" description="Helical" evidence="7">
    <location>
        <begin position="115"/>
        <end position="135"/>
    </location>
</feature>
<feature type="transmembrane region" description="Helical" evidence="7">
    <location>
        <begin position="12"/>
        <end position="36"/>
    </location>
</feature>
<evidence type="ECO:0000256" key="2">
    <source>
        <dbReference type="ARBA" id="ARBA00022448"/>
    </source>
</evidence>
<protein>
    <submittedName>
        <fullName evidence="9">Sugar ABC transporter permease</fullName>
    </submittedName>
</protein>
<keyword evidence="2 7" id="KW-0813">Transport</keyword>
<evidence type="ECO:0000256" key="4">
    <source>
        <dbReference type="ARBA" id="ARBA00022692"/>
    </source>
</evidence>
<gene>
    <name evidence="9" type="ORF">ABB05_17785</name>
</gene>
<name>A0A177ZJR8_9BACI</name>
<dbReference type="PANTHER" id="PTHR30193:SF44">
    <property type="entry name" value="LACTOSE TRANSPORT SYSTEM PERMEASE PROTEIN LACF"/>
    <property type="match status" value="1"/>
</dbReference>
<dbReference type="InterPro" id="IPR035906">
    <property type="entry name" value="MetI-like_sf"/>
</dbReference>
<keyword evidence="3" id="KW-1003">Cell membrane</keyword>
<keyword evidence="5 7" id="KW-1133">Transmembrane helix</keyword>
<reference evidence="9 10" key="1">
    <citation type="submission" date="2015-05" db="EMBL/GenBank/DDBJ databases">
        <title>Comparison of genome.</title>
        <authorList>
            <person name="Zheng Z."/>
            <person name="Sun M."/>
        </authorList>
    </citation>
    <scope>NUCLEOTIDE SEQUENCE [LARGE SCALE GENOMIC DNA]</scope>
    <source>
        <strain evidence="9 10">G25-74</strain>
    </source>
</reference>
<evidence type="ECO:0000256" key="6">
    <source>
        <dbReference type="ARBA" id="ARBA00023136"/>
    </source>
</evidence>
<feature type="transmembrane region" description="Helical" evidence="7">
    <location>
        <begin position="262"/>
        <end position="286"/>
    </location>
</feature>
<dbReference type="PROSITE" id="PS50928">
    <property type="entry name" value="ABC_TM1"/>
    <property type="match status" value="1"/>
</dbReference>
<proteinExistence type="inferred from homology"/>
<dbReference type="GO" id="GO:0005886">
    <property type="term" value="C:plasma membrane"/>
    <property type="evidence" value="ECO:0007669"/>
    <property type="project" value="UniProtKB-SubCell"/>
</dbReference>
<keyword evidence="4 7" id="KW-0812">Transmembrane</keyword>
<evidence type="ECO:0000256" key="5">
    <source>
        <dbReference type="ARBA" id="ARBA00022989"/>
    </source>
</evidence>
<evidence type="ECO:0000313" key="10">
    <source>
        <dbReference type="Proteomes" id="UP000077881"/>
    </source>
</evidence>
<comment type="caution">
    <text evidence="9">The sequence shown here is derived from an EMBL/GenBank/DDBJ whole genome shotgun (WGS) entry which is preliminary data.</text>
</comment>
<dbReference type="PATRIC" id="fig|217031.6.peg.3857"/>
<sequence length="296" mass="33997">MKKLNDSKYLLILFAPCLLYYLIFHYAPMFGIIISFKDYNLFTGVWNSEWVGLKYFKMFFESPDFFVLLRNTFLLGLYKFIFGFPIPIIFALLLNEVKNMFFKRFVQTVSYLPHFISNVVVASMIVVFLSADGVVNRMISHLGIDSINWMITPELFRTIFVSSEIWQHMGWETIIFLAALTGINPQLYEAAEIDGAGRFAKLRYITIPGILPAIFIVGILNIGQVLEIGFEKVFLLYNPVTYETADIISTYVYRVGLVHGNYSYATAIGLFLGVISFIFLFAANYFSKKSGQESLW</sequence>
<dbReference type="CDD" id="cd06261">
    <property type="entry name" value="TM_PBP2"/>
    <property type="match status" value="1"/>
</dbReference>
<comment type="similarity">
    <text evidence="7">Belongs to the binding-protein-dependent transport system permease family.</text>
</comment>
<dbReference type="Pfam" id="PF00528">
    <property type="entry name" value="BPD_transp_1"/>
    <property type="match status" value="1"/>
</dbReference>
<evidence type="ECO:0000313" key="9">
    <source>
        <dbReference type="EMBL" id="OAK68014.1"/>
    </source>
</evidence>
<evidence type="ECO:0000259" key="8">
    <source>
        <dbReference type="PROSITE" id="PS50928"/>
    </source>
</evidence>
<comment type="subcellular location">
    <subcellularLocation>
        <location evidence="1 7">Cell membrane</location>
        <topology evidence="1 7">Multi-pass membrane protein</topology>
    </subcellularLocation>
</comment>
<dbReference type="EMBL" id="LDJR01000058">
    <property type="protein sequence ID" value="OAK68014.1"/>
    <property type="molecule type" value="Genomic_DNA"/>
</dbReference>
<evidence type="ECO:0000256" key="1">
    <source>
        <dbReference type="ARBA" id="ARBA00004651"/>
    </source>
</evidence>
<dbReference type="STRING" id="217031.ABB05_17785"/>
<evidence type="ECO:0000256" key="7">
    <source>
        <dbReference type="RuleBase" id="RU363032"/>
    </source>
</evidence>
<feature type="transmembrane region" description="Helical" evidence="7">
    <location>
        <begin position="73"/>
        <end position="94"/>
    </location>
</feature>
<evidence type="ECO:0000256" key="3">
    <source>
        <dbReference type="ARBA" id="ARBA00022475"/>
    </source>
</evidence>
<dbReference type="SUPFAM" id="SSF161098">
    <property type="entry name" value="MetI-like"/>
    <property type="match status" value="1"/>
</dbReference>
<feature type="domain" description="ABC transmembrane type-1" evidence="8">
    <location>
        <begin position="69"/>
        <end position="283"/>
    </location>
</feature>
<feature type="transmembrane region" description="Helical" evidence="7">
    <location>
        <begin position="204"/>
        <end position="226"/>
    </location>
</feature>
<accession>A0A177ZJR8</accession>